<dbReference type="NCBIfam" id="TIGR00001">
    <property type="entry name" value="rpmI_bact"/>
    <property type="match status" value="1"/>
</dbReference>
<evidence type="ECO:0000313" key="9">
    <source>
        <dbReference type="Proteomes" id="UP000027064"/>
    </source>
</evidence>
<name>A0A066WZ48_9FLAO</name>
<organism evidence="8 9">
    <name type="scientific">Flavobacterium seoulense</name>
    <dbReference type="NCBI Taxonomy" id="1492738"/>
    <lineage>
        <taxon>Bacteria</taxon>
        <taxon>Pseudomonadati</taxon>
        <taxon>Bacteroidota</taxon>
        <taxon>Flavobacteriia</taxon>
        <taxon>Flavobacteriales</taxon>
        <taxon>Flavobacteriaceae</taxon>
        <taxon>Flavobacterium</taxon>
    </lineage>
</organism>
<dbReference type="InterPro" id="IPR001706">
    <property type="entry name" value="Ribosomal_bL35"/>
</dbReference>
<dbReference type="PANTHER" id="PTHR33343">
    <property type="entry name" value="54S RIBOSOMAL PROTEIN BL35M"/>
    <property type="match status" value="1"/>
</dbReference>
<dbReference type="GO" id="GO:0006412">
    <property type="term" value="P:translation"/>
    <property type="evidence" value="ECO:0007669"/>
    <property type="project" value="UniProtKB-UniRule"/>
</dbReference>
<keyword evidence="2 5" id="KW-0689">Ribosomal protein</keyword>
<dbReference type="PANTHER" id="PTHR33343:SF1">
    <property type="entry name" value="LARGE RIBOSOMAL SUBUNIT PROTEIN BL35M"/>
    <property type="match status" value="1"/>
</dbReference>
<evidence type="ECO:0000313" key="8">
    <source>
        <dbReference type="EMBL" id="KDN55935.1"/>
    </source>
</evidence>
<dbReference type="Pfam" id="PF01632">
    <property type="entry name" value="Ribosomal_L35p"/>
    <property type="match status" value="1"/>
</dbReference>
<comment type="caution">
    <text evidence="8">The sequence shown here is derived from an EMBL/GenBank/DDBJ whole genome shotgun (WGS) entry which is preliminary data.</text>
</comment>
<dbReference type="Gene3D" id="4.10.410.60">
    <property type="match status" value="1"/>
</dbReference>
<sequence>MPKMKTKSSAKKRFKVTGSGKIKRKHAFKSHILTKKSKKRKLALTHSALVHSTDMKSIKQQLRII</sequence>
<evidence type="ECO:0000256" key="3">
    <source>
        <dbReference type="ARBA" id="ARBA00023274"/>
    </source>
</evidence>
<protein>
    <recommendedName>
        <fullName evidence="4 5">Large ribosomal subunit protein bL35</fullName>
    </recommendedName>
</protein>
<dbReference type="PRINTS" id="PR00064">
    <property type="entry name" value="RIBOSOMALL35"/>
</dbReference>
<dbReference type="RefSeq" id="WP_007810722.1">
    <property type="nucleotide sequence ID" value="NZ_JNCA01000008.1"/>
</dbReference>
<evidence type="ECO:0000256" key="7">
    <source>
        <dbReference type="SAM" id="MobiDB-lite"/>
    </source>
</evidence>
<dbReference type="PROSITE" id="PS00936">
    <property type="entry name" value="RIBOSOMAL_L35"/>
    <property type="match status" value="1"/>
</dbReference>
<dbReference type="InterPro" id="IPR018265">
    <property type="entry name" value="Ribosomal_bL35_CS"/>
</dbReference>
<dbReference type="EMBL" id="JNCA01000008">
    <property type="protein sequence ID" value="KDN55935.1"/>
    <property type="molecule type" value="Genomic_DNA"/>
</dbReference>
<dbReference type="OrthoDB" id="47476at2"/>
<evidence type="ECO:0000256" key="5">
    <source>
        <dbReference type="HAMAP-Rule" id="MF_00514"/>
    </source>
</evidence>
<dbReference type="SUPFAM" id="SSF143034">
    <property type="entry name" value="L35p-like"/>
    <property type="match status" value="1"/>
</dbReference>
<comment type="similarity">
    <text evidence="1 5 6">Belongs to the bacterial ribosomal protein bL35 family.</text>
</comment>
<keyword evidence="3 5" id="KW-0687">Ribonucleoprotein</keyword>
<dbReference type="eggNOG" id="COG0291">
    <property type="taxonomic scope" value="Bacteria"/>
</dbReference>
<evidence type="ECO:0000256" key="2">
    <source>
        <dbReference type="ARBA" id="ARBA00022980"/>
    </source>
</evidence>
<gene>
    <name evidence="5" type="primary">rpmI</name>
    <name evidence="8" type="ORF">FEM21_09600</name>
</gene>
<dbReference type="Proteomes" id="UP000027064">
    <property type="component" value="Unassembled WGS sequence"/>
</dbReference>
<keyword evidence="9" id="KW-1185">Reference proteome</keyword>
<feature type="region of interest" description="Disordered" evidence="7">
    <location>
        <begin position="1"/>
        <end position="22"/>
    </location>
</feature>
<reference evidence="8 9" key="1">
    <citation type="submission" date="2014-05" db="EMBL/GenBank/DDBJ databases">
        <title>Genome Sequence of Flavobacterium sp. EM1321.</title>
        <authorList>
            <person name="Shin S.-K."/>
            <person name="Yi H."/>
        </authorList>
    </citation>
    <scope>NUCLEOTIDE SEQUENCE [LARGE SCALE GENOMIC DNA]</scope>
    <source>
        <strain evidence="8 9">EM1321</strain>
    </source>
</reference>
<evidence type="ECO:0000256" key="1">
    <source>
        <dbReference type="ARBA" id="ARBA00006598"/>
    </source>
</evidence>
<dbReference type="FunFam" id="4.10.410.60:FF:000001">
    <property type="entry name" value="50S ribosomal protein L35"/>
    <property type="match status" value="1"/>
</dbReference>
<dbReference type="HAMAP" id="MF_00514">
    <property type="entry name" value="Ribosomal_bL35"/>
    <property type="match status" value="1"/>
</dbReference>
<evidence type="ECO:0000256" key="4">
    <source>
        <dbReference type="ARBA" id="ARBA00071664"/>
    </source>
</evidence>
<accession>A0A066WZ48</accession>
<dbReference type="GO" id="GO:0003735">
    <property type="term" value="F:structural constituent of ribosome"/>
    <property type="evidence" value="ECO:0007669"/>
    <property type="project" value="InterPro"/>
</dbReference>
<proteinExistence type="inferred from homology"/>
<dbReference type="GO" id="GO:0022625">
    <property type="term" value="C:cytosolic large ribosomal subunit"/>
    <property type="evidence" value="ECO:0007669"/>
    <property type="project" value="TreeGrafter"/>
</dbReference>
<dbReference type="InterPro" id="IPR037229">
    <property type="entry name" value="Ribosomal_bL35_sf"/>
</dbReference>
<dbReference type="AlphaFoldDB" id="A0A066WZ48"/>
<dbReference type="STRING" id="1492738.FEM21_09600"/>
<dbReference type="PATRIC" id="fig|1492738.3.peg.953"/>
<evidence type="ECO:0000256" key="6">
    <source>
        <dbReference type="RuleBase" id="RU000568"/>
    </source>
</evidence>
<dbReference type="InterPro" id="IPR021137">
    <property type="entry name" value="Ribosomal_bL35-like"/>
</dbReference>